<keyword evidence="8" id="KW-1185">Reference proteome</keyword>
<proteinExistence type="inferred from homology"/>
<dbReference type="InterPro" id="IPR050222">
    <property type="entry name" value="MATE_MdtK"/>
</dbReference>
<dbReference type="CDD" id="cd12082">
    <property type="entry name" value="MATE_like"/>
    <property type="match status" value="1"/>
</dbReference>
<comment type="function">
    <text evidence="1">Multidrug efflux pump.</text>
</comment>
<feature type="transmembrane region" description="Helical" evidence="6">
    <location>
        <begin position="153"/>
        <end position="173"/>
    </location>
</feature>
<feature type="transmembrane region" description="Helical" evidence="6">
    <location>
        <begin position="125"/>
        <end position="146"/>
    </location>
</feature>
<keyword evidence="6" id="KW-1133">Transmembrane helix</keyword>
<evidence type="ECO:0000256" key="3">
    <source>
        <dbReference type="ARBA" id="ARBA00020268"/>
    </source>
</evidence>
<protein>
    <recommendedName>
        <fullName evidence="3">Probable multidrug resistance protein NorM</fullName>
    </recommendedName>
    <alternativeName>
        <fullName evidence="5">Multidrug-efflux transporter</fullName>
    </alternativeName>
</protein>
<feature type="transmembrane region" description="Helical" evidence="6">
    <location>
        <begin position="395"/>
        <end position="421"/>
    </location>
</feature>
<dbReference type="EMBL" id="BAAABU010000020">
    <property type="protein sequence ID" value="GAA0252573.1"/>
    <property type="molecule type" value="Genomic_DNA"/>
</dbReference>
<evidence type="ECO:0000256" key="6">
    <source>
        <dbReference type="SAM" id="Phobius"/>
    </source>
</evidence>
<keyword evidence="6" id="KW-0472">Membrane</keyword>
<dbReference type="Proteomes" id="UP001500416">
    <property type="component" value="Unassembled WGS sequence"/>
</dbReference>
<evidence type="ECO:0000256" key="4">
    <source>
        <dbReference type="ARBA" id="ARBA00022448"/>
    </source>
</evidence>
<organism evidence="7 8">
    <name type="scientific">Saccharothrix mutabilis subsp. mutabilis</name>
    <dbReference type="NCBI Taxonomy" id="66855"/>
    <lineage>
        <taxon>Bacteria</taxon>
        <taxon>Bacillati</taxon>
        <taxon>Actinomycetota</taxon>
        <taxon>Actinomycetes</taxon>
        <taxon>Pseudonocardiales</taxon>
        <taxon>Pseudonocardiaceae</taxon>
        <taxon>Saccharothrix</taxon>
    </lineage>
</organism>
<feature type="transmembrane region" description="Helical" evidence="6">
    <location>
        <begin position="302"/>
        <end position="324"/>
    </location>
</feature>
<feature type="transmembrane region" description="Helical" evidence="6">
    <location>
        <begin position="259"/>
        <end position="282"/>
    </location>
</feature>
<dbReference type="Pfam" id="PF01554">
    <property type="entry name" value="MatE"/>
    <property type="match status" value="2"/>
</dbReference>
<feature type="transmembrane region" description="Helical" evidence="6">
    <location>
        <begin position="7"/>
        <end position="32"/>
    </location>
</feature>
<feature type="transmembrane region" description="Helical" evidence="6">
    <location>
        <begin position="339"/>
        <end position="361"/>
    </location>
</feature>
<comment type="caution">
    <text evidence="7">The sequence shown here is derived from an EMBL/GenBank/DDBJ whole genome shotgun (WGS) entry which is preliminary data.</text>
</comment>
<sequence>MRYRRIAALAVPMALQTAMMLVGQVVVVALIGRMGDGALYVQALYAPAEFLLVAVVNGFAVALQVATARRVGAGEPGAVAGYYGGLLALGVAAYAVLAGALIAAAGTLGELVDVAPAEAGRFRSFLVAMVLVGSLRLGGELCSAVLRGVGRGTAAAMLTLTYVVLMTVGVAVFASDLAAVPVVAGVAGAVELGVGLLLVARAGLVTWSGVRAWPSDVGRLVAGVGLPVAATYVLLFVVNLLLVRIVAIDGPAAVAGFNAGYTVQTAVLVPAIGFGSAIAVLVNQGVGGGDRELAALAFRRGLVLATAGYAVVTVVFVLAGAPLADLMAADPAVVAEVRAFLTVMGPTFGCNGLVLVALTVVQQVGRGGAAVGLNLAYFVLVIVVGWIAVARTGDAHGLVVTMAVLGYASAVVGLPASVWLVRKAIRPRLVTV</sequence>
<accession>A0ABN0UJC1</accession>
<comment type="similarity">
    <text evidence="2">Belongs to the multi antimicrobial extrusion (MATE) (TC 2.A.66.1) family.</text>
</comment>
<dbReference type="PANTHER" id="PTHR43298">
    <property type="entry name" value="MULTIDRUG RESISTANCE PROTEIN NORM-RELATED"/>
    <property type="match status" value="1"/>
</dbReference>
<evidence type="ECO:0000313" key="8">
    <source>
        <dbReference type="Proteomes" id="UP001500416"/>
    </source>
</evidence>
<feature type="transmembrane region" description="Helical" evidence="6">
    <location>
        <begin position="368"/>
        <end position="389"/>
    </location>
</feature>
<evidence type="ECO:0000313" key="7">
    <source>
        <dbReference type="EMBL" id="GAA0252573.1"/>
    </source>
</evidence>
<feature type="transmembrane region" description="Helical" evidence="6">
    <location>
        <begin position="80"/>
        <end position="105"/>
    </location>
</feature>
<dbReference type="InterPro" id="IPR002528">
    <property type="entry name" value="MATE_fam"/>
</dbReference>
<gene>
    <name evidence="7" type="ORF">GCM10010492_61400</name>
</gene>
<feature type="transmembrane region" description="Helical" evidence="6">
    <location>
        <begin position="44"/>
        <end position="68"/>
    </location>
</feature>
<feature type="transmembrane region" description="Helical" evidence="6">
    <location>
        <begin position="220"/>
        <end position="247"/>
    </location>
</feature>
<evidence type="ECO:0000256" key="5">
    <source>
        <dbReference type="ARBA" id="ARBA00031636"/>
    </source>
</evidence>
<reference evidence="7 8" key="1">
    <citation type="journal article" date="2019" name="Int. J. Syst. Evol. Microbiol.">
        <title>The Global Catalogue of Microorganisms (GCM) 10K type strain sequencing project: providing services to taxonomists for standard genome sequencing and annotation.</title>
        <authorList>
            <consortium name="The Broad Institute Genomics Platform"/>
            <consortium name="The Broad Institute Genome Sequencing Center for Infectious Disease"/>
            <person name="Wu L."/>
            <person name="Ma J."/>
        </authorList>
    </citation>
    <scope>NUCLEOTIDE SEQUENCE [LARGE SCALE GENOMIC DNA]</scope>
    <source>
        <strain evidence="7 8">JCM 3380</strain>
    </source>
</reference>
<evidence type="ECO:0000256" key="2">
    <source>
        <dbReference type="ARBA" id="ARBA00010199"/>
    </source>
</evidence>
<name>A0ABN0UJC1_9PSEU</name>
<dbReference type="RefSeq" id="WP_343937463.1">
    <property type="nucleotide sequence ID" value="NZ_BAAABU010000020.1"/>
</dbReference>
<evidence type="ECO:0000256" key="1">
    <source>
        <dbReference type="ARBA" id="ARBA00003408"/>
    </source>
</evidence>
<keyword evidence="4" id="KW-0813">Transport</keyword>
<keyword evidence="6" id="KW-0812">Transmembrane</keyword>
<feature type="transmembrane region" description="Helical" evidence="6">
    <location>
        <begin position="179"/>
        <end position="199"/>
    </location>
</feature>
<dbReference type="PANTHER" id="PTHR43298:SF2">
    <property type="entry name" value="FMN_FAD EXPORTER YEEO-RELATED"/>
    <property type="match status" value="1"/>
</dbReference>